<dbReference type="InterPro" id="IPR057336">
    <property type="entry name" value="GerAC_N"/>
</dbReference>
<dbReference type="Pfam" id="PF05504">
    <property type="entry name" value="Spore_GerAC"/>
    <property type="match status" value="1"/>
</dbReference>
<protein>
    <submittedName>
        <fullName evidence="11">Ger(X)C family spore germination protein</fullName>
    </submittedName>
</protein>
<feature type="signal peptide" evidence="8">
    <location>
        <begin position="1"/>
        <end position="17"/>
    </location>
</feature>
<evidence type="ECO:0000256" key="2">
    <source>
        <dbReference type="ARBA" id="ARBA00007886"/>
    </source>
</evidence>
<dbReference type="InterPro" id="IPR046953">
    <property type="entry name" value="Spore_GerAC-like_C"/>
</dbReference>
<dbReference type="PROSITE" id="PS51257">
    <property type="entry name" value="PROKAR_LIPOPROTEIN"/>
    <property type="match status" value="1"/>
</dbReference>
<dbReference type="GO" id="GO:0009847">
    <property type="term" value="P:spore germination"/>
    <property type="evidence" value="ECO:0007669"/>
    <property type="project" value="InterPro"/>
</dbReference>
<dbReference type="RefSeq" id="WP_151574237.1">
    <property type="nucleotide sequence ID" value="NZ_WBOT01000003.1"/>
</dbReference>
<feature type="domain" description="Spore germination protein N-terminal" evidence="10">
    <location>
        <begin position="24"/>
        <end position="185"/>
    </location>
</feature>
<keyword evidence="3" id="KW-0309">Germination</keyword>
<evidence type="ECO:0000313" key="11">
    <source>
        <dbReference type="EMBL" id="KAB2332860.1"/>
    </source>
</evidence>
<dbReference type="EMBL" id="WBOT01000003">
    <property type="protein sequence ID" value="KAB2332860.1"/>
    <property type="molecule type" value="Genomic_DNA"/>
</dbReference>
<sequence length="356" mass="40654">MKIIRVFLFCAPLLLLAGCVEPEIIDDVNIIVGAGFDKVEEDLFIGTYLVQDYLPDQSIKNITYISESTLRRSVLSDAQKQSSEPLVTGGIRIVVFEEKFAENGIIDFIDAFQRDATVGSRIFLTTSRGSAQELLKGEYGSRGNGNYLYNLLSHNINDRDIPESNLHLFLHDFYQEGKDVYLPQLNQKSKKQVEISGMTIFKDDSAVDFIEKDDMFYFKLLVDKYSSGYFNVDLSKDNEASVHSISSKHHFKIDDRDRDKLTMHIDVKGIVKEFTGDKLTEQIVKEIENAVQKKIENECSQLVQRFQEKGTDPIGIGKYYRTQTRGFDLKKFKDNYTNLDIRIEADVTIEETGVVD</sequence>
<dbReference type="Pfam" id="PF25198">
    <property type="entry name" value="Spore_GerAC_N"/>
    <property type="match status" value="1"/>
</dbReference>
<evidence type="ECO:0000313" key="12">
    <source>
        <dbReference type="Proteomes" id="UP000441354"/>
    </source>
</evidence>
<dbReference type="GO" id="GO:0016020">
    <property type="term" value="C:membrane"/>
    <property type="evidence" value="ECO:0007669"/>
    <property type="project" value="UniProtKB-SubCell"/>
</dbReference>
<keyword evidence="6" id="KW-0564">Palmitate</keyword>
<evidence type="ECO:0000256" key="5">
    <source>
        <dbReference type="ARBA" id="ARBA00023136"/>
    </source>
</evidence>
<dbReference type="PANTHER" id="PTHR35789">
    <property type="entry name" value="SPORE GERMINATION PROTEIN B3"/>
    <property type="match status" value="1"/>
</dbReference>
<dbReference type="Gene3D" id="3.30.300.210">
    <property type="entry name" value="Nutrient germinant receptor protein C, domain 3"/>
    <property type="match status" value="1"/>
</dbReference>
<keyword evidence="4 8" id="KW-0732">Signal</keyword>
<evidence type="ECO:0000256" key="3">
    <source>
        <dbReference type="ARBA" id="ARBA00022544"/>
    </source>
</evidence>
<gene>
    <name evidence="11" type="ORF">F7732_12320</name>
</gene>
<dbReference type="PANTHER" id="PTHR35789:SF1">
    <property type="entry name" value="SPORE GERMINATION PROTEIN B3"/>
    <property type="match status" value="1"/>
</dbReference>
<proteinExistence type="inferred from homology"/>
<organism evidence="11 12">
    <name type="scientific">Bacillus mesophilum</name>
    <dbReference type="NCBI Taxonomy" id="1071718"/>
    <lineage>
        <taxon>Bacteria</taxon>
        <taxon>Bacillati</taxon>
        <taxon>Bacillota</taxon>
        <taxon>Bacilli</taxon>
        <taxon>Bacillales</taxon>
        <taxon>Bacillaceae</taxon>
        <taxon>Bacillus</taxon>
    </lineage>
</organism>
<dbReference type="InterPro" id="IPR008844">
    <property type="entry name" value="Spore_GerAC-like"/>
</dbReference>
<name>A0A7V7RM01_9BACI</name>
<dbReference type="AlphaFoldDB" id="A0A7V7RM01"/>
<evidence type="ECO:0000256" key="8">
    <source>
        <dbReference type="SAM" id="SignalP"/>
    </source>
</evidence>
<evidence type="ECO:0000256" key="6">
    <source>
        <dbReference type="ARBA" id="ARBA00023139"/>
    </source>
</evidence>
<dbReference type="OrthoDB" id="2592518at2"/>
<reference evidence="11 12" key="1">
    <citation type="journal article" date="2014" name="Arch. Microbiol.">
        <title>Bacillus mesophilum sp. nov., strain IITR-54T, a novel 4-chlorobiphenyl dechlorinating bacterium.</title>
        <authorList>
            <person name="Manickam N."/>
            <person name="Singh N.K."/>
            <person name="Bajaj A."/>
            <person name="Kumar R.M."/>
            <person name="Kaur G."/>
            <person name="Kaur N."/>
            <person name="Bala M."/>
            <person name="Kumar A."/>
            <person name="Mayilraj S."/>
        </authorList>
    </citation>
    <scope>NUCLEOTIDE SEQUENCE [LARGE SCALE GENOMIC DNA]</scope>
    <source>
        <strain evidence="11 12">IITR-54</strain>
    </source>
</reference>
<comment type="similarity">
    <text evidence="2">Belongs to the GerABKC lipoprotein family.</text>
</comment>
<evidence type="ECO:0000256" key="7">
    <source>
        <dbReference type="ARBA" id="ARBA00023288"/>
    </source>
</evidence>
<feature type="chain" id="PRO_5039335136" evidence="8">
    <location>
        <begin position="18"/>
        <end position="356"/>
    </location>
</feature>
<evidence type="ECO:0000259" key="10">
    <source>
        <dbReference type="Pfam" id="PF25198"/>
    </source>
</evidence>
<evidence type="ECO:0000259" key="9">
    <source>
        <dbReference type="Pfam" id="PF05504"/>
    </source>
</evidence>
<keyword evidence="12" id="KW-1185">Reference proteome</keyword>
<accession>A0A7V7RM01</accession>
<keyword evidence="7" id="KW-0449">Lipoprotein</keyword>
<comment type="subcellular location">
    <subcellularLocation>
        <location evidence="1">Membrane</location>
        <topology evidence="1">Lipid-anchor</topology>
    </subcellularLocation>
</comment>
<feature type="domain" description="Spore germination GerAC-like C-terminal" evidence="9">
    <location>
        <begin position="196"/>
        <end position="353"/>
    </location>
</feature>
<dbReference type="Proteomes" id="UP000441354">
    <property type="component" value="Unassembled WGS sequence"/>
</dbReference>
<comment type="caution">
    <text evidence="11">The sequence shown here is derived from an EMBL/GenBank/DDBJ whole genome shotgun (WGS) entry which is preliminary data.</text>
</comment>
<dbReference type="InterPro" id="IPR038501">
    <property type="entry name" value="Spore_GerAC_C_sf"/>
</dbReference>
<dbReference type="NCBIfam" id="TIGR02887">
    <property type="entry name" value="spore_ger_x_C"/>
    <property type="match status" value="1"/>
</dbReference>
<evidence type="ECO:0000256" key="4">
    <source>
        <dbReference type="ARBA" id="ARBA00022729"/>
    </source>
</evidence>
<keyword evidence="5" id="KW-0472">Membrane</keyword>
<evidence type="ECO:0000256" key="1">
    <source>
        <dbReference type="ARBA" id="ARBA00004635"/>
    </source>
</evidence>